<keyword evidence="2" id="KW-1133">Transmembrane helix</keyword>
<dbReference type="RefSeq" id="XP_016654028.1">
    <property type="nucleotide sequence ID" value="XM_016798647.1"/>
</dbReference>
<dbReference type="GeneID" id="3498777"/>
<feature type="region of interest" description="Disordered" evidence="1">
    <location>
        <begin position="316"/>
        <end position="349"/>
    </location>
</feature>
<feature type="compositionally biased region" description="Basic and acidic residues" evidence="1">
    <location>
        <begin position="804"/>
        <end position="826"/>
    </location>
</feature>
<feature type="region of interest" description="Disordered" evidence="1">
    <location>
        <begin position="804"/>
        <end position="960"/>
    </location>
</feature>
<evidence type="ECO:0000256" key="2">
    <source>
        <dbReference type="SAM" id="Phobius"/>
    </source>
</evidence>
<feature type="compositionally biased region" description="Basic and acidic residues" evidence="1">
    <location>
        <begin position="717"/>
        <end position="731"/>
    </location>
</feature>
<evidence type="ECO:0000313" key="4">
    <source>
        <dbReference type="Proteomes" id="UP000071118"/>
    </source>
</evidence>
<proteinExistence type="predicted"/>
<feature type="region of interest" description="Disordered" evidence="1">
    <location>
        <begin position="1383"/>
        <end position="1404"/>
    </location>
</feature>
<evidence type="ECO:0000256" key="1">
    <source>
        <dbReference type="SAM" id="MobiDB-lite"/>
    </source>
</evidence>
<feature type="transmembrane region" description="Helical" evidence="2">
    <location>
        <begin position="7"/>
        <end position="31"/>
    </location>
</feature>
<evidence type="ECO:0000313" key="3">
    <source>
        <dbReference type="EMBL" id="VTZ69289.1"/>
    </source>
</evidence>
<feature type="region of interest" description="Disordered" evidence="1">
    <location>
        <begin position="1088"/>
        <end position="1107"/>
    </location>
</feature>
<protein>
    <submittedName>
        <fullName evidence="3">Uncharacterized protein</fullName>
    </submittedName>
</protein>
<dbReference type="Proteomes" id="UP000071118">
    <property type="component" value="Chromosome 11"/>
</dbReference>
<dbReference type="KEGG" id="pcb:PCHAS_1129400"/>
<keyword evidence="4" id="KW-1185">Reference proteome</keyword>
<keyword evidence="2" id="KW-0812">Transmembrane</keyword>
<name>A0A4V0K9P6_PLACU</name>
<keyword evidence="2" id="KW-0472">Membrane</keyword>
<feature type="compositionally biased region" description="Basic residues" evidence="1">
    <location>
        <begin position="934"/>
        <end position="960"/>
    </location>
</feature>
<feature type="compositionally biased region" description="Basic and acidic residues" evidence="1">
    <location>
        <begin position="855"/>
        <end position="868"/>
    </location>
</feature>
<feature type="compositionally biased region" description="Basic and acidic residues" evidence="1">
    <location>
        <begin position="316"/>
        <end position="346"/>
    </location>
</feature>
<reference evidence="3 4" key="1">
    <citation type="journal article" date="2014" name="BMC Biol.">
        <title>A comprehensive evaluation of rodent malaria parasite genomes and gene expression.</title>
        <authorList>
            <person name="Otto T.D."/>
            <person name="Bohme U."/>
            <person name="Jackson A.P."/>
            <person name="Hunt M."/>
            <person name="Franke-Fayard B."/>
            <person name="Hoeijmakers W.A."/>
            <person name="Religa A.A."/>
            <person name="Robertson L."/>
            <person name="Sanders M."/>
            <person name="Ogun S.A."/>
            <person name="Cunningham D."/>
            <person name="Erhart A."/>
            <person name="Billker O."/>
            <person name="Khan S.M."/>
            <person name="Stunnenberg H.G."/>
            <person name="Langhorne J."/>
            <person name="Holder A.A."/>
            <person name="Waters A.P."/>
            <person name="Newbold C.I."/>
            <person name="Pain A."/>
            <person name="Berriman M."/>
            <person name="Janse C.J."/>
        </authorList>
    </citation>
    <scope>NUCLEOTIDE SEQUENCE [LARGE SCALE GENOMIC DNA]</scope>
    <source>
        <strain evidence="3 4">AS</strain>
    </source>
</reference>
<feature type="compositionally biased region" description="Acidic residues" evidence="1">
    <location>
        <begin position="904"/>
        <end position="915"/>
    </location>
</feature>
<feature type="region of interest" description="Disordered" evidence="1">
    <location>
        <begin position="694"/>
        <end position="743"/>
    </location>
</feature>
<feature type="compositionally biased region" description="Low complexity" evidence="1">
    <location>
        <begin position="732"/>
        <end position="741"/>
    </location>
</feature>
<feature type="compositionally biased region" description="Acidic residues" evidence="1">
    <location>
        <begin position="869"/>
        <end position="885"/>
    </location>
</feature>
<accession>A0A4V0K9P6</accession>
<dbReference type="VEuPathDB" id="PlasmoDB:PCHAS_1129400"/>
<dbReference type="OrthoDB" id="392868at2759"/>
<feature type="transmembrane region" description="Helical" evidence="2">
    <location>
        <begin position="1637"/>
        <end position="1661"/>
    </location>
</feature>
<gene>
    <name evidence="3" type="ORF">PCHAS_1129400</name>
</gene>
<feature type="compositionally biased region" description="Acidic residues" evidence="1">
    <location>
        <begin position="833"/>
        <end position="854"/>
    </location>
</feature>
<feature type="compositionally biased region" description="Basic and acidic residues" evidence="1">
    <location>
        <begin position="888"/>
        <end position="903"/>
    </location>
</feature>
<dbReference type="EMBL" id="LK022888">
    <property type="protein sequence ID" value="VTZ69289.1"/>
    <property type="molecule type" value="Genomic_DNA"/>
</dbReference>
<organism evidence="3 4">
    <name type="scientific">Plasmodium chabaudi chabaudi</name>
    <dbReference type="NCBI Taxonomy" id="31271"/>
    <lineage>
        <taxon>Eukaryota</taxon>
        <taxon>Sar</taxon>
        <taxon>Alveolata</taxon>
        <taxon>Apicomplexa</taxon>
        <taxon>Aconoidasida</taxon>
        <taxon>Haemosporida</taxon>
        <taxon>Plasmodiidae</taxon>
        <taxon>Plasmodium</taxon>
        <taxon>Plasmodium (Vinckeia)</taxon>
    </lineage>
</organism>
<sequence>MEIFTGLLTLLVLFFIYDYNFCSKALVFYIGEKSLNILKKCSSIERTYRSTLYLIHPFLQDIFIHVFYFYLEKKKEYVNHVISENSNDQRKRNRSNGGNEKLLVRLWMLIKKSIYFSILRLFFFIIEYSNIYENINLHCYINTREVLNNNNFGVVIIDYYLPNATVKKKKKNNKAAKKDQQVGLSDINENDIIDLYDLVNIKQEQKIKFILVDKKLKQMLNIKNVERADVHNLYLQDTVLIQYLQFLRIFKNKIFNTSTNIPPNYKDVEILSNILFSSVESENEVTNKMVDYYLKREEEKHGIQMETIEDKLTTENYLGEKKTSNNRQSKENKNDETDIRRDKNLDTPKNCGQNKLRDKLYASFKKCEYKNIKGIIIIVPEMFYNYVNVKEMENNIPIYYFLTKNVKIDSFTVIAKLLGYICVHVHININYGLSIPYLFSSKNINMLDILYNFNSKDNSFVRNYIFPDFSYIDKTENCNQNNNTHIENEKCHFSTTHSNKTNNFFKKDSSADSLNMHNPFITQDNQPSPFRCPYEFGDKSDPKHIIEKNNNNINSQFDSIFNYNPNFSKQNKGKHINAPLFSCPFSFFTDNYNDINIAMSHFKSIFKNYNFIFLSFNDGTNILLNYFLEKSSKKKLNKSPAKHAKSHFNFHNINPYNFEINRFYKGRYKDNRNSVNNINYIGDRRNTIARINQQNKSDEEKDITNKQNNKNIMNLLFKDKPKPETSNKNENENNPEPNMKNKNAKDFFKNIKKWKIDKFIYGIKGKGYGPIETAINGEKNEQNNNILNDATSDDQASNYISVERDSDNSFEKMENLDVGKEEDKGIEINPESVYEDLEWDDEEKVESEGDLETESEPKSKLDAANKEEAEAEAEAEDEDEVDDNADASVKDELPSEPRSKLETEIEDEIETAMEAEVEKGRRKKYNYKYNQKSNNKHKKKSKEKKNKKNKKNKLKGTGGKLKKNQKVNYYINQSDFDILNKETRSDKSHDLELSNISKIDDGDLNISNNVYESYFGNNVSKINNGHIFTNRNNKENVNLNDAGNGIENEGENDGENDGENGVGNEIENGVENGIENSMNSLGDPDVISKESHQNDSAIDNRTNDRYGNLSRKSRYRSISNKSYNINEMYYRKENQREIENKMKNEKENNLTKSNIDDDLKSIMTENFVEQNIINDEIKINEGAPDNLSKISQKFRYSFLKIKNKFRQNLNASENSKKGIEKDKAIKNSFLNIKHSILTEEENKSYSEEGSTYEEEYGKKNKEKKNSQKKICILINFSYNNMFDIFNYPDIFLSENKNIKFSMLHKIIYSLNIFLNSFSILIKQKYFFLCANRLEKYLKFTLFYNYDYDLFRKNKEMKIHSSIINIIANAHASINFRKGFPKNAEQNSSSTTFQNISKTTDQEKSTLNSYLKNDQHSIDKYNNPEFVEKNVSTKKEYTLNHTHLNIGIGCKKNTSFDGSDSKGKPISSTNTSNVENYLTCKLNNNSILQDHWSKENKSNLCLDKNNRKKSSTSAIKMEWEHLNEANLLIHKKKYSKYKDICENNNNVHNYWGHHPQELNKKIDNDNNNKYGTKENTVLNSHLHEYEYNSNIPNDLNKSLEDYENFKDDVMSYFCTKELYEKWRFFFVNKLYLNSQDRFLFNLLFIYNVYNYLIYLYACFYFTENKYHDFCTNQKFYEFINKINDIKNKKDEHGKGYNRNTSDIIPNFLHYKDYKLLKVYYYILQNASNEFISKNIQNLDFPVFFIFSSDYKNFNFKHFDIIKISKNNNIIYLLYKRGNQGYFLSGFKPYIWIHKILFGFTESLFLSSLDN</sequence>